<feature type="coiled-coil region" evidence="4">
    <location>
        <begin position="579"/>
        <end position="623"/>
    </location>
</feature>
<dbReference type="Proteomes" id="UP000835052">
    <property type="component" value="Unassembled WGS sequence"/>
</dbReference>
<keyword evidence="8" id="KW-1185">Reference proteome</keyword>
<dbReference type="OrthoDB" id="6162375at2759"/>
<dbReference type="PANTHER" id="PTHR13000">
    <property type="entry name" value="NUCLEOPORIN P54"/>
    <property type="match status" value="1"/>
</dbReference>
<evidence type="ECO:0000259" key="6">
    <source>
        <dbReference type="Pfam" id="PF13874"/>
    </source>
</evidence>
<evidence type="ECO:0000313" key="8">
    <source>
        <dbReference type="Proteomes" id="UP000835052"/>
    </source>
</evidence>
<keyword evidence="2" id="KW-0813">Transport</keyword>
<name>A0A8S1HNB5_9PELO</name>
<dbReference type="InterPro" id="IPR025574">
    <property type="entry name" value="Nucleoporin_FG_rpt"/>
</dbReference>
<gene>
    <name evidence="7" type="ORF">CAUJ_LOCUS12614</name>
</gene>
<dbReference type="GO" id="GO:0006999">
    <property type="term" value="P:nuclear pore organization"/>
    <property type="evidence" value="ECO:0007669"/>
    <property type="project" value="TreeGrafter"/>
</dbReference>
<reference evidence="7" key="1">
    <citation type="submission" date="2020-10" db="EMBL/GenBank/DDBJ databases">
        <authorList>
            <person name="Kikuchi T."/>
        </authorList>
    </citation>
    <scope>NUCLEOTIDE SEQUENCE</scope>
    <source>
        <strain evidence="7">NKZ352</strain>
    </source>
</reference>
<keyword evidence="3" id="KW-0539">Nucleus</keyword>
<keyword evidence="4" id="KW-0175">Coiled coil</keyword>
<organism evidence="7 8">
    <name type="scientific">Caenorhabditis auriculariae</name>
    <dbReference type="NCBI Taxonomy" id="2777116"/>
    <lineage>
        <taxon>Eukaryota</taxon>
        <taxon>Metazoa</taxon>
        <taxon>Ecdysozoa</taxon>
        <taxon>Nematoda</taxon>
        <taxon>Chromadorea</taxon>
        <taxon>Rhabditida</taxon>
        <taxon>Rhabditina</taxon>
        <taxon>Rhabditomorpha</taxon>
        <taxon>Rhabditoidea</taxon>
        <taxon>Rhabditidae</taxon>
        <taxon>Peloderinae</taxon>
        <taxon>Caenorhabditis</taxon>
    </lineage>
</organism>
<feature type="region of interest" description="Disordered" evidence="5">
    <location>
        <begin position="145"/>
        <end position="164"/>
    </location>
</feature>
<evidence type="ECO:0000313" key="7">
    <source>
        <dbReference type="EMBL" id="CAD6196702.1"/>
    </source>
</evidence>
<evidence type="ECO:0000256" key="2">
    <source>
        <dbReference type="ARBA" id="ARBA00022448"/>
    </source>
</evidence>
<proteinExistence type="predicted"/>
<dbReference type="AlphaFoldDB" id="A0A8S1HNB5"/>
<feature type="compositionally biased region" description="Basic and acidic residues" evidence="5">
    <location>
        <begin position="149"/>
        <end position="164"/>
    </location>
</feature>
<evidence type="ECO:0000256" key="5">
    <source>
        <dbReference type="SAM" id="MobiDB-lite"/>
    </source>
</evidence>
<evidence type="ECO:0000256" key="1">
    <source>
        <dbReference type="ARBA" id="ARBA00004123"/>
    </source>
</evidence>
<comment type="subcellular location">
    <subcellularLocation>
        <location evidence="1">Nucleus</location>
    </subcellularLocation>
</comment>
<dbReference type="GO" id="GO:0006607">
    <property type="term" value="P:NLS-bearing protein import into nucleus"/>
    <property type="evidence" value="ECO:0007669"/>
    <property type="project" value="TreeGrafter"/>
</dbReference>
<dbReference type="InterPro" id="IPR025712">
    <property type="entry name" value="Nup54_alpha-helical_dom"/>
</dbReference>
<comment type="caution">
    <text evidence="7">The sequence shown here is derived from an EMBL/GenBank/DDBJ whole genome shotgun (WGS) entry which is preliminary data.</text>
</comment>
<feature type="region of interest" description="Disordered" evidence="5">
    <location>
        <begin position="255"/>
        <end position="301"/>
    </location>
</feature>
<protein>
    <recommendedName>
        <fullName evidence="6">Nucleoporin Nup54 alpha-helical domain-containing protein</fullName>
    </recommendedName>
</protein>
<evidence type="ECO:0000256" key="4">
    <source>
        <dbReference type="SAM" id="Coils"/>
    </source>
</evidence>
<dbReference type="PANTHER" id="PTHR13000:SF0">
    <property type="entry name" value="NUCLEOPORIN P54"/>
    <property type="match status" value="1"/>
</dbReference>
<dbReference type="Pfam" id="PF13874">
    <property type="entry name" value="Nup54"/>
    <property type="match status" value="1"/>
</dbReference>
<accession>A0A8S1HNB5</accession>
<dbReference type="GO" id="GO:0044613">
    <property type="term" value="C:nuclear pore central transport channel"/>
    <property type="evidence" value="ECO:0007669"/>
    <property type="project" value="TreeGrafter"/>
</dbReference>
<dbReference type="EMBL" id="CAJGYM010000078">
    <property type="protein sequence ID" value="CAD6196702.1"/>
    <property type="molecule type" value="Genomic_DNA"/>
</dbReference>
<evidence type="ECO:0000256" key="3">
    <source>
        <dbReference type="ARBA" id="ARBA00023242"/>
    </source>
</evidence>
<feature type="region of interest" description="Disordered" evidence="5">
    <location>
        <begin position="195"/>
        <end position="237"/>
    </location>
</feature>
<sequence>MFGSSTTKPAFGSTTGTSNFTFPSTTATTTTSSLFGSSLSTPNKPLFGATTTAATTPMFGGATTNTTTGSLFSTPSATATSSTGLFGGSTSGGSSSLFTKRSASTGLFGTPATTTAPTGTGLFGGSIIIAPSTKKKCLSQVLRSQMRPSSEKKPEDELLPHHLARRDATVDPRLLEVAKILQPLSLPIVVPEFGKPTTSQAPGGGPHNTPAVSPLKSSKPALERPGSLTTPALERPATLPPAKSLIRPLVSITAGTPVEPSASSTPTVKPPGFLEPATPTKRAYSPPKPPLKSTKGQSPVKQSPFAILSQLPFNCNSTTRAFGSTNTGTGLFSKPATTTGAGGLFGGAQQQPAQPSQEQVAMNAHPIVKAVGNPNITGNEKDKVYAELNQIAAAAAVGNAVYRDNGQIQTYNMENNPFAKFVGIGYTRLSTNKDEDGVVSLIVKCDINEIASAEQRQKLLDIINSQIFQNNANVRTLYAPDTVFKRTSDGHTEVQIIVKELGLKVPALKLSQYLNNPQQAQLLETHLRVDKTKITPRVGFSHAQLAQYLETPPPGIDENLWRQAARESPDPTKLVPVVIRGFRELAERQKAQIEEFRIQKGAMENLVSEIEKLETRHSEIRDLMYHANLKHKQVSYRLLRVVLWQWIHKRAGRPLDMDEDQIDARIDTLFAKLTRPGQVNAWIDYFRKVMEKRQDRLQLGAQTLYTMSKEDEEYARKFLTEILRLYEQMVSNQQKQRADLEQIDRTLNGP</sequence>
<dbReference type="GO" id="GO:0036228">
    <property type="term" value="P:protein localization to nuclear inner membrane"/>
    <property type="evidence" value="ECO:0007669"/>
    <property type="project" value="TreeGrafter"/>
</dbReference>
<feature type="domain" description="Nucleoporin Nup54 alpha-helical" evidence="6">
    <location>
        <begin position="552"/>
        <end position="681"/>
    </location>
</feature>
<dbReference type="GO" id="GO:0017056">
    <property type="term" value="F:structural constituent of nuclear pore"/>
    <property type="evidence" value="ECO:0007669"/>
    <property type="project" value="TreeGrafter"/>
</dbReference>
<dbReference type="Pfam" id="PF13634">
    <property type="entry name" value="Nucleoporin_FG"/>
    <property type="match status" value="2"/>
</dbReference>
<dbReference type="InterPro" id="IPR024864">
    <property type="entry name" value="Nup54/Nup57/Nup44"/>
</dbReference>